<dbReference type="InterPro" id="IPR032880">
    <property type="entry name" value="CSC1/OSCA1-like_N"/>
</dbReference>
<dbReference type="InterPro" id="IPR022257">
    <property type="entry name" value="PHM7_ext"/>
</dbReference>
<keyword evidence="3" id="KW-0813">Transport</keyword>
<comment type="similarity">
    <text evidence="2">Belongs to the CSC1 (TC 1.A.17) family.</text>
</comment>
<feature type="transmembrane region" description="Helical" evidence="8">
    <location>
        <begin position="385"/>
        <end position="406"/>
    </location>
</feature>
<dbReference type="PANTHER" id="PTHR13018">
    <property type="entry name" value="PROBABLE MEMBRANE PROTEIN DUF221-RELATED"/>
    <property type="match status" value="1"/>
</dbReference>
<evidence type="ECO:0000256" key="3">
    <source>
        <dbReference type="ARBA" id="ARBA00022448"/>
    </source>
</evidence>
<evidence type="ECO:0000256" key="1">
    <source>
        <dbReference type="ARBA" id="ARBA00004141"/>
    </source>
</evidence>
<dbReference type="Pfam" id="PF02714">
    <property type="entry name" value="RSN1_7TM"/>
    <property type="match status" value="1"/>
</dbReference>
<dbReference type="Proteomes" id="UP001165120">
    <property type="component" value="Unassembled WGS sequence"/>
</dbReference>
<protein>
    <submittedName>
        <fullName evidence="13">Unnamed protein product</fullName>
    </submittedName>
</protein>
<comment type="subcellular location">
    <subcellularLocation>
        <location evidence="1">Membrane</location>
        <topology evidence="1">Multi-pass membrane protein</topology>
    </subcellularLocation>
</comment>
<feature type="transmembrane region" description="Helical" evidence="8">
    <location>
        <begin position="569"/>
        <end position="591"/>
    </location>
</feature>
<evidence type="ECO:0000256" key="5">
    <source>
        <dbReference type="ARBA" id="ARBA00022989"/>
    </source>
</evidence>
<evidence type="ECO:0000259" key="10">
    <source>
        <dbReference type="Pfam" id="PF12621"/>
    </source>
</evidence>
<dbReference type="EMBL" id="BSXN01000171">
    <property type="protein sequence ID" value="GME67426.1"/>
    <property type="molecule type" value="Genomic_DNA"/>
</dbReference>
<feature type="transmembrane region" description="Helical" evidence="8">
    <location>
        <begin position="141"/>
        <end position="162"/>
    </location>
</feature>
<dbReference type="Pfam" id="PF12621">
    <property type="entry name" value="PHM7_ext"/>
    <property type="match status" value="1"/>
</dbReference>
<accession>A0A9W6SYE5</accession>
<dbReference type="Pfam" id="PF14703">
    <property type="entry name" value="PHM7_cyt"/>
    <property type="match status" value="1"/>
</dbReference>
<feature type="transmembrane region" description="Helical" evidence="8">
    <location>
        <begin position="99"/>
        <end position="121"/>
    </location>
</feature>
<feature type="domain" description="CSC1/OSCA1-like 7TM region" evidence="9">
    <location>
        <begin position="378"/>
        <end position="651"/>
    </location>
</feature>
<feature type="domain" description="CSC1/OSCA1-like cytosolic" evidence="12">
    <location>
        <begin position="187"/>
        <end position="367"/>
    </location>
</feature>
<evidence type="ECO:0000256" key="2">
    <source>
        <dbReference type="ARBA" id="ARBA00007779"/>
    </source>
</evidence>
<evidence type="ECO:0000256" key="8">
    <source>
        <dbReference type="SAM" id="Phobius"/>
    </source>
</evidence>
<evidence type="ECO:0000256" key="4">
    <source>
        <dbReference type="ARBA" id="ARBA00022692"/>
    </source>
</evidence>
<feature type="transmembrane region" description="Helical" evidence="8">
    <location>
        <begin position="657"/>
        <end position="677"/>
    </location>
</feature>
<feature type="transmembrane region" description="Helical" evidence="8">
    <location>
        <begin position="597"/>
        <end position="617"/>
    </location>
</feature>
<feature type="domain" description="CSC1/OSCA1-like N-terminal transmembrane" evidence="11">
    <location>
        <begin position="15"/>
        <end position="164"/>
    </location>
</feature>
<feature type="region of interest" description="Disordered" evidence="7">
    <location>
        <begin position="772"/>
        <end position="791"/>
    </location>
</feature>
<evidence type="ECO:0000259" key="9">
    <source>
        <dbReference type="Pfam" id="PF02714"/>
    </source>
</evidence>
<evidence type="ECO:0000256" key="6">
    <source>
        <dbReference type="ARBA" id="ARBA00023136"/>
    </source>
</evidence>
<dbReference type="InterPro" id="IPR003864">
    <property type="entry name" value="CSC1/OSCA1-like_7TM"/>
</dbReference>
<dbReference type="PANTHER" id="PTHR13018:SF139">
    <property type="entry name" value="PHOSPHATE METABOLISM PROTEIN 7"/>
    <property type="match status" value="1"/>
</dbReference>
<dbReference type="AlphaFoldDB" id="A0A9W6SYE5"/>
<keyword evidence="4 8" id="KW-0812">Transmembrane</keyword>
<keyword evidence="14" id="KW-1185">Reference proteome</keyword>
<feature type="transmembrane region" description="Helical" evidence="8">
    <location>
        <begin position="519"/>
        <end position="548"/>
    </location>
</feature>
<comment type="caution">
    <text evidence="13">The sequence shown here is derived from an EMBL/GenBank/DDBJ whole genome shotgun (WGS) entry which is preliminary data.</text>
</comment>
<feature type="transmembrane region" description="Helical" evidence="8">
    <location>
        <begin position="426"/>
        <end position="451"/>
    </location>
</feature>
<sequence length="1036" mass="115511">MADDPQSSSSSSVSAFVSVLILNLIIFAIFIAVFIILKRKQSRIYEPRATVDPLKKDLRVERQSGGVFAWFFDLLSKTDTFIIEKSGIDGYFFLRYMRIFAILGIIGGLFLWPILFAVNATGGGGKQGFDIISYANLNDRYRSLAQVFTSWLFFGLVIYTIYKELIYYVSFRHAAETSPKYADLLSSRTMFIDNVPESTLTDSELTKLFPAAIRFWYGRSTKELQKLVKERTKLAGKYEGALNKVIKKSMKLRKKAIKKHKPIPQPADELTAYIPEKKQPTHRLKFLIGKKVKTLIYGPERIGELNNLIEDEQQEYPDGFDKTGGIFLEFPNALELQRAYQSVDYNPIFNKSRKFTGVGPEDVCWDNLGLSWTVRNGKKILARTVLTLTIIFWSIPVAVVGCISNINFLTEKIAFLRFINNMPDVLMGIITGMLPTIALAVLMSLLPPFITYMGKVGGCLTVQENQRWTQNWYFAFQVVQVFLVTTCASAASSSVVDIINDPSSAMTLLGQNLPPASNFYICYMLLQGLSISSGVLAQIVPLILYHLFGKFLDGTPRKKWVRYSTLPKPNWGVTYALYGLFTVILMCYSIIAPIIIAFTSIAFFLIYVAYLYNVNYVMDHSNDSRGRNYPLALFQVFVGLYLAEICLIALFVFPKNWAAVVLEVVVLVATIASHLYFRYKFEPLLDTVPIGAFEESQQGVIGAYQMNDQGYKQIISTGENYEVVNVEQGEKSHPILDNKSSEAVGTAAGDALVYNDENKDLDADLEHEAIANTAEPLETTEDAAKKATSITRDSFASSDNATYHNNTNNNVVGAGGLEMSQIKKDGDSYGSDLEKGATNIASYGSDLEKGATNNVSYGSDLEKGATNNATVVQDSYTSKPLGQGGNADDTDSLNNHRFVGGGANRGANGITYGNNSQPVSFMDKFKACFKKENIIGFFKPRVNYDFKKILSILPRSWFDNSSVLFYKYQVDNGGYNDPAARDSPPSIWIPRDTQGLSTKLIDDSNDNVDVSDENAVIDDDLKIYFTGPPPSYNEFD</sequence>
<dbReference type="GO" id="GO:0005886">
    <property type="term" value="C:plasma membrane"/>
    <property type="evidence" value="ECO:0007669"/>
    <property type="project" value="TreeGrafter"/>
</dbReference>
<dbReference type="InterPro" id="IPR045122">
    <property type="entry name" value="Csc1-like"/>
</dbReference>
<reference evidence="13" key="1">
    <citation type="submission" date="2023-04" db="EMBL/GenBank/DDBJ databases">
        <title>Candida boidinii NBRC 10035.</title>
        <authorList>
            <person name="Ichikawa N."/>
            <person name="Sato H."/>
            <person name="Tonouchi N."/>
        </authorList>
    </citation>
    <scope>NUCLEOTIDE SEQUENCE</scope>
    <source>
        <strain evidence="13">NBRC 10035</strain>
    </source>
</reference>
<evidence type="ECO:0000259" key="11">
    <source>
        <dbReference type="Pfam" id="PF13967"/>
    </source>
</evidence>
<feature type="transmembrane region" description="Helical" evidence="8">
    <location>
        <begin position="15"/>
        <end position="37"/>
    </location>
</feature>
<dbReference type="GO" id="GO:0005227">
    <property type="term" value="F:calcium-activated cation channel activity"/>
    <property type="evidence" value="ECO:0007669"/>
    <property type="project" value="InterPro"/>
</dbReference>
<proteinExistence type="inferred from homology"/>
<feature type="transmembrane region" description="Helical" evidence="8">
    <location>
        <begin position="629"/>
        <end position="651"/>
    </location>
</feature>
<keyword evidence="5 8" id="KW-1133">Transmembrane helix</keyword>
<name>A0A9W6SYE5_CANBO</name>
<gene>
    <name evidence="13" type="ORF">Cboi02_000085000</name>
</gene>
<evidence type="ECO:0000313" key="14">
    <source>
        <dbReference type="Proteomes" id="UP001165120"/>
    </source>
</evidence>
<keyword evidence="6 8" id="KW-0472">Membrane</keyword>
<feature type="domain" description="10TM putative phosphate transporter extracellular tail" evidence="10">
    <location>
        <begin position="937"/>
        <end position="1030"/>
    </location>
</feature>
<dbReference type="Pfam" id="PF13967">
    <property type="entry name" value="RSN1_TM"/>
    <property type="match status" value="1"/>
</dbReference>
<feature type="region of interest" description="Disordered" evidence="7">
    <location>
        <begin position="878"/>
        <end position="900"/>
    </location>
</feature>
<organism evidence="13 14">
    <name type="scientific">Candida boidinii</name>
    <name type="common">Yeast</name>
    <dbReference type="NCBI Taxonomy" id="5477"/>
    <lineage>
        <taxon>Eukaryota</taxon>
        <taxon>Fungi</taxon>
        <taxon>Dikarya</taxon>
        <taxon>Ascomycota</taxon>
        <taxon>Saccharomycotina</taxon>
        <taxon>Pichiomycetes</taxon>
        <taxon>Pichiales</taxon>
        <taxon>Pichiaceae</taxon>
        <taxon>Ogataea</taxon>
        <taxon>Ogataea/Candida clade</taxon>
    </lineage>
</organism>
<evidence type="ECO:0000259" key="12">
    <source>
        <dbReference type="Pfam" id="PF14703"/>
    </source>
</evidence>
<dbReference type="InterPro" id="IPR027815">
    <property type="entry name" value="CSC1/OSCA1-like_cyt"/>
</dbReference>
<evidence type="ECO:0000256" key="7">
    <source>
        <dbReference type="SAM" id="MobiDB-lite"/>
    </source>
</evidence>
<evidence type="ECO:0000313" key="13">
    <source>
        <dbReference type="EMBL" id="GME67426.1"/>
    </source>
</evidence>